<dbReference type="Pfam" id="PF00817">
    <property type="entry name" value="IMS"/>
    <property type="match status" value="1"/>
</dbReference>
<dbReference type="InterPro" id="IPR043128">
    <property type="entry name" value="Rev_trsase/Diguanyl_cyclase"/>
</dbReference>
<dbReference type="InterPro" id="IPR043502">
    <property type="entry name" value="DNA/RNA_pol_sf"/>
</dbReference>
<feature type="region of interest" description="Disordered" evidence="1">
    <location>
        <begin position="505"/>
        <end position="524"/>
    </location>
</feature>
<feature type="domain" description="UmuC" evidence="2">
    <location>
        <begin position="94"/>
        <end position="343"/>
    </location>
</feature>
<dbReference type="AlphaFoldDB" id="E4ZPB4"/>
<gene>
    <name evidence="3" type="ORF">LEMA_P040400.1</name>
</gene>
<dbReference type="InterPro" id="IPR036775">
    <property type="entry name" value="DNA_pol_Y-fam_lit_finger_sf"/>
</dbReference>
<evidence type="ECO:0000313" key="4">
    <source>
        <dbReference type="Proteomes" id="UP000002668"/>
    </source>
</evidence>
<dbReference type="VEuPathDB" id="FungiDB:LEMA_P040400.1"/>
<protein>
    <recommendedName>
        <fullName evidence="2">UmuC domain-containing protein</fullName>
    </recommendedName>
</protein>
<dbReference type="Gene3D" id="3.40.1170.60">
    <property type="match status" value="1"/>
</dbReference>
<dbReference type="HOGENOM" id="CLU_022440_0_0_1"/>
<dbReference type="InParanoid" id="E4ZPB4"/>
<keyword evidence="4" id="KW-1185">Reference proteome</keyword>
<dbReference type="Gene3D" id="3.30.70.270">
    <property type="match status" value="1"/>
</dbReference>
<dbReference type="PANTHER" id="PTHR46404">
    <property type="entry name" value="DNA POLYMERASE IOTA"/>
    <property type="match status" value="1"/>
</dbReference>
<dbReference type="EMBL" id="FP929105">
    <property type="protein sequence ID" value="CBX93139.1"/>
    <property type="molecule type" value="Genomic_DNA"/>
</dbReference>
<dbReference type="GO" id="GO:0070987">
    <property type="term" value="P:error-free translesion synthesis"/>
    <property type="evidence" value="ECO:0007669"/>
    <property type="project" value="UniProtKB-ARBA"/>
</dbReference>
<dbReference type="PROSITE" id="PS50173">
    <property type="entry name" value="UMUC"/>
    <property type="match status" value="1"/>
</dbReference>
<reference evidence="4" key="1">
    <citation type="journal article" date="2011" name="Nat. Commun.">
        <title>Effector diversification within compartments of the Leptosphaeria maculans genome affected by Repeat-Induced Point mutations.</title>
        <authorList>
            <person name="Rouxel T."/>
            <person name="Grandaubert J."/>
            <person name="Hane J.K."/>
            <person name="Hoede C."/>
            <person name="van de Wouw A.P."/>
            <person name="Couloux A."/>
            <person name="Dominguez V."/>
            <person name="Anthouard V."/>
            <person name="Bally P."/>
            <person name="Bourras S."/>
            <person name="Cozijnsen A.J."/>
            <person name="Ciuffetti L.M."/>
            <person name="Degrave A."/>
            <person name="Dilmaghani A."/>
            <person name="Duret L."/>
            <person name="Fudal I."/>
            <person name="Goodwin S.B."/>
            <person name="Gout L."/>
            <person name="Glaser N."/>
            <person name="Linglin J."/>
            <person name="Kema G.H.J."/>
            <person name="Lapalu N."/>
            <person name="Lawrence C.B."/>
            <person name="May K."/>
            <person name="Meyer M."/>
            <person name="Ollivier B."/>
            <person name="Poulain J."/>
            <person name="Schoch C.L."/>
            <person name="Simon A."/>
            <person name="Spatafora J.W."/>
            <person name="Stachowiak A."/>
            <person name="Turgeon B.G."/>
            <person name="Tyler B.M."/>
            <person name="Vincent D."/>
            <person name="Weissenbach J."/>
            <person name="Amselem J."/>
            <person name="Quesneville H."/>
            <person name="Oliver R.P."/>
            <person name="Wincker P."/>
            <person name="Balesdent M.-H."/>
            <person name="Howlett B.J."/>
        </authorList>
    </citation>
    <scope>NUCLEOTIDE SEQUENCE [LARGE SCALE GENOMIC DNA]</scope>
    <source>
        <strain evidence="4">JN3 / isolate v23.1.3 / race Av1-4-5-6-7-8</strain>
    </source>
</reference>
<feature type="region of interest" description="Disordered" evidence="1">
    <location>
        <begin position="1"/>
        <end position="20"/>
    </location>
</feature>
<dbReference type="OrthoDB" id="447129at2759"/>
<accession>E4ZPB4</accession>
<evidence type="ECO:0000259" key="2">
    <source>
        <dbReference type="PROSITE" id="PS50173"/>
    </source>
</evidence>
<dbReference type="STRING" id="985895.E4ZPB4"/>
<dbReference type="eggNOG" id="KOG2095">
    <property type="taxonomic scope" value="Eukaryota"/>
</dbReference>
<name>E4ZPB4_LEPMJ</name>
<proteinExistence type="predicted"/>
<evidence type="ECO:0000313" key="3">
    <source>
        <dbReference type="EMBL" id="CBX93139.1"/>
    </source>
</evidence>
<dbReference type="GO" id="GO:0003887">
    <property type="term" value="F:DNA-directed DNA polymerase activity"/>
    <property type="evidence" value="ECO:0007669"/>
    <property type="project" value="TreeGrafter"/>
</dbReference>
<dbReference type="GO" id="GO:0006281">
    <property type="term" value="P:DNA repair"/>
    <property type="evidence" value="ECO:0007669"/>
    <property type="project" value="InterPro"/>
</dbReference>
<sequence>MKEEEKKTQALAPGTAPPSVRNQCNGRVSFLRVHVSHLEGRRLLFPRHRSSAPRHHSIVLAGRLSLSTQYTVHSTSMYGMRRPRKPSRQLDSIVLHFDYDCFYASVFEHENPSLKTLPLAVQQKQIIVTCNYEARRRGLHKLQLITEARRLCPDVVVVLGEDLTRFRNASKQLYAYLRSFSWNSRCERLGLDEVFMDVSDMIDYNLALLASATQNSFFLLSKEDPTVGFELDATRVVGHVYPETVHRSTSDVPSSSSDPLHIRLLLASHLAQHLRTRLEEETGYTATAGIATNKLLSKLVGNQHKPNAQTTLLPPYLGTDETGHDNVTAFMDELEIGKIPGIGFKIAQQLRSKIVGRKAKFEDGLVYGDTKENVLVRHVRTHPGMSPDVLERALGGPGAPQGIGARVWGLLHGSDESEVPSLVGKARDIPKQISIEDSYIRLDTLDKVINELTKLARSLLRRMHTDLLEDGDEIAVDATASSNSVTPSKRWLAQPRTIRLSTRLRPTQNQDGSRNRSFARTSRSAPMPRFALSLEESVDRLAEKLVGETLLPLFRKLHAEKQGWNLSLVNVAATNMADGASETGGVGRDIGKMFKRQDHVLKQGKVQGEESASTSARECELGDGWDEQQQCVAEPPQRSSSLGGVGSEDLATCSQEEYFGPSDAQASEEDGVAATDTCCCDRCGAMMPVFAMGPHARWHEQMDTQN</sequence>
<dbReference type="OMA" id="MFKRQDE"/>
<dbReference type="GO" id="GO:0003684">
    <property type="term" value="F:damaged DNA binding"/>
    <property type="evidence" value="ECO:0007669"/>
    <property type="project" value="InterPro"/>
</dbReference>
<evidence type="ECO:0000256" key="1">
    <source>
        <dbReference type="SAM" id="MobiDB-lite"/>
    </source>
</evidence>
<dbReference type="PANTHER" id="PTHR46404:SF1">
    <property type="entry name" value="DNA POLYMERASE IOTA"/>
    <property type="match status" value="1"/>
</dbReference>
<dbReference type="Gene3D" id="3.30.1490.100">
    <property type="entry name" value="DNA polymerase, Y-family, little finger domain"/>
    <property type="match status" value="1"/>
</dbReference>
<organism evidence="4">
    <name type="scientific">Leptosphaeria maculans (strain JN3 / isolate v23.1.3 / race Av1-4-5-6-7-8)</name>
    <name type="common">Blackleg fungus</name>
    <name type="synonym">Phoma lingam</name>
    <dbReference type="NCBI Taxonomy" id="985895"/>
    <lineage>
        <taxon>Eukaryota</taxon>
        <taxon>Fungi</taxon>
        <taxon>Dikarya</taxon>
        <taxon>Ascomycota</taxon>
        <taxon>Pezizomycotina</taxon>
        <taxon>Dothideomycetes</taxon>
        <taxon>Pleosporomycetidae</taxon>
        <taxon>Pleosporales</taxon>
        <taxon>Pleosporineae</taxon>
        <taxon>Leptosphaeriaceae</taxon>
        <taxon>Plenodomus</taxon>
        <taxon>Plenodomus lingam/Leptosphaeria maculans species complex</taxon>
    </lineage>
</organism>
<dbReference type="FunFam" id="3.40.1170.60:FF:000006">
    <property type="entry name" value="DNA polymerase iota"/>
    <property type="match status" value="1"/>
</dbReference>
<dbReference type="InterPro" id="IPR001126">
    <property type="entry name" value="UmuC"/>
</dbReference>
<dbReference type="SUPFAM" id="SSF56672">
    <property type="entry name" value="DNA/RNA polymerases"/>
    <property type="match status" value="1"/>
</dbReference>
<dbReference type="Proteomes" id="UP000002668">
    <property type="component" value="Genome"/>
</dbReference>